<evidence type="ECO:0000313" key="13">
    <source>
        <dbReference type="EMBL" id="MRU14927.1"/>
    </source>
</evidence>
<dbReference type="GO" id="GO:0005254">
    <property type="term" value="F:chloride channel activity"/>
    <property type="evidence" value="ECO:0007669"/>
    <property type="project" value="UniProtKB-KW"/>
</dbReference>
<feature type="transmembrane region" description="Helical" evidence="11">
    <location>
        <begin position="370"/>
        <end position="396"/>
    </location>
</feature>
<evidence type="ECO:0000256" key="8">
    <source>
        <dbReference type="ARBA" id="ARBA00023214"/>
    </source>
</evidence>
<feature type="transmembrane region" description="Helical" evidence="11">
    <location>
        <begin position="66"/>
        <end position="87"/>
    </location>
</feature>
<dbReference type="PRINTS" id="PR00762">
    <property type="entry name" value="CLCHANNEL"/>
</dbReference>
<keyword evidence="10" id="KW-0129">CBS domain</keyword>
<keyword evidence="9" id="KW-0407">Ion channel</keyword>
<feature type="transmembrane region" description="Helical" evidence="11">
    <location>
        <begin position="272"/>
        <end position="291"/>
    </location>
</feature>
<evidence type="ECO:0000256" key="2">
    <source>
        <dbReference type="ARBA" id="ARBA00022448"/>
    </source>
</evidence>
<dbReference type="InterPro" id="IPR046342">
    <property type="entry name" value="CBS_dom_sf"/>
</dbReference>
<dbReference type="PROSITE" id="PS51371">
    <property type="entry name" value="CBS"/>
    <property type="match status" value="1"/>
</dbReference>
<comment type="caution">
    <text evidence="13">The sequence shown here is derived from an EMBL/GenBank/DDBJ whole genome shotgun (WGS) entry which is preliminary data.</text>
</comment>
<evidence type="ECO:0000256" key="1">
    <source>
        <dbReference type="ARBA" id="ARBA00004141"/>
    </source>
</evidence>
<evidence type="ECO:0000256" key="5">
    <source>
        <dbReference type="ARBA" id="ARBA00023065"/>
    </source>
</evidence>
<feature type="domain" description="CBS" evidence="12">
    <location>
        <begin position="506"/>
        <end position="563"/>
    </location>
</feature>
<protein>
    <submittedName>
        <fullName evidence="13">Chloride channel protein</fullName>
    </submittedName>
</protein>
<comment type="subcellular location">
    <subcellularLocation>
        <location evidence="1">Membrane</location>
        <topology evidence="1">Multi-pass membrane protein</topology>
    </subcellularLocation>
</comment>
<name>A0A844CJP1_9RHOB</name>
<organism evidence="13 14">
    <name type="scientific">Roseovarius bejariae</name>
    <dbReference type="NCBI Taxonomy" id="2576383"/>
    <lineage>
        <taxon>Bacteria</taxon>
        <taxon>Pseudomonadati</taxon>
        <taxon>Pseudomonadota</taxon>
        <taxon>Alphaproteobacteria</taxon>
        <taxon>Rhodobacterales</taxon>
        <taxon>Roseobacteraceae</taxon>
        <taxon>Roseovarius</taxon>
    </lineage>
</organism>
<evidence type="ECO:0000256" key="9">
    <source>
        <dbReference type="ARBA" id="ARBA00023303"/>
    </source>
</evidence>
<dbReference type="OrthoDB" id="9767361at2"/>
<keyword evidence="3 11" id="KW-0812">Transmembrane</keyword>
<feature type="transmembrane region" description="Helical" evidence="11">
    <location>
        <begin position="303"/>
        <end position="323"/>
    </location>
</feature>
<feature type="transmembrane region" description="Helical" evidence="11">
    <location>
        <begin position="201"/>
        <end position="220"/>
    </location>
</feature>
<dbReference type="PANTHER" id="PTHR43427:SF6">
    <property type="entry name" value="CHLORIDE CHANNEL PROTEIN CLC-E"/>
    <property type="match status" value="1"/>
</dbReference>
<keyword evidence="8" id="KW-0868">Chloride</keyword>
<feature type="transmembrane region" description="Helical" evidence="11">
    <location>
        <begin position="164"/>
        <end position="189"/>
    </location>
</feature>
<dbReference type="EMBL" id="SZWE01000001">
    <property type="protein sequence ID" value="MRU14927.1"/>
    <property type="molecule type" value="Genomic_DNA"/>
</dbReference>
<dbReference type="Pfam" id="PF00571">
    <property type="entry name" value="CBS"/>
    <property type="match status" value="1"/>
</dbReference>
<dbReference type="InterPro" id="IPR050368">
    <property type="entry name" value="ClC-type_chloride_channel"/>
</dbReference>
<gene>
    <name evidence="13" type="ORF">FDP25_05720</name>
</gene>
<dbReference type="Proteomes" id="UP000564704">
    <property type="component" value="Unassembled WGS sequence"/>
</dbReference>
<dbReference type="InterPro" id="IPR000644">
    <property type="entry name" value="CBS_dom"/>
</dbReference>
<dbReference type="CDD" id="cd00400">
    <property type="entry name" value="Voltage_gated_ClC"/>
    <property type="match status" value="1"/>
</dbReference>
<feature type="transmembrane region" description="Helical" evidence="11">
    <location>
        <begin position="20"/>
        <end position="46"/>
    </location>
</feature>
<reference evidence="13 14" key="1">
    <citation type="submission" date="2019-05" db="EMBL/GenBank/DDBJ databases">
        <title>Roseovarius bejariae sp. nov., a moderately halophylic bacterium isolated from a saline soil in Rambla Salada (Murcia).</title>
        <authorList>
            <person name="Castro D.J."/>
            <person name="Gomez-Altuve A."/>
            <person name="Reina J.C."/>
            <person name="Rodriguez M."/>
            <person name="Sampedro I."/>
            <person name="Llamas I."/>
            <person name="Martinez-Checa F."/>
        </authorList>
    </citation>
    <scope>NUCLEOTIDE SEQUENCE [LARGE SCALE GENOMIC DNA]</scope>
    <source>
        <strain evidence="13 14">A21</strain>
    </source>
</reference>
<sequence>MVPDRPSTPPDVASPARRAIVLMLCALVIGGAASLAAIGLTDAVLWLNDVLLIAPRARVQYEDAGMLVPVATVAVPALGGLIVALIWRYLSSAGRVLGPPDVIEAVQFERPLPDLRSGAASTLAAMVSLGFGASVGQYGPMVYLGAMLGGLVRRLRLGVPNLPAIGVACGVAAAIATAFNAPVAGLVFAHEVVLRHYSTQAFAPTTVAAVTGYVLANVVFERPALFLVQFEGVQHGYEFVLFGALGLLCAALAMVFMRLILRVAAHAAQSRLPAVLRPAVAGMALGLTALWLPDVLGIGKEALRFATIEGAFGAGELAVLVAAKITLTALCIGFGFAGGVFSPALLIGILFGALFWTAVDGTGLLPTSGIAVYAICGMMALTSPVIGAPLTTILIVFELTRNYDITIAAMVAVVFSNLIAHRFFGRSLFDVQLARRGTDLSAGRDRARLEAMPITTCLTTDMIRATNNEPPEIIQARLAASPWSEAYITDTAGRFLGVLPQGGQTLIPPALHFNEATTVLDAMQALRGFIGDGIPVVNSETGALIGVVSEASVIEAYLDISQSLRREENAVL</sequence>
<evidence type="ECO:0000256" key="4">
    <source>
        <dbReference type="ARBA" id="ARBA00022989"/>
    </source>
</evidence>
<evidence type="ECO:0000256" key="6">
    <source>
        <dbReference type="ARBA" id="ARBA00023136"/>
    </source>
</evidence>
<dbReference type="Pfam" id="PF00654">
    <property type="entry name" value="Voltage_CLC"/>
    <property type="match status" value="1"/>
</dbReference>
<keyword evidence="4 11" id="KW-1133">Transmembrane helix</keyword>
<dbReference type="Gene3D" id="1.10.3080.10">
    <property type="entry name" value="Clc chloride channel"/>
    <property type="match status" value="1"/>
</dbReference>
<keyword evidence="2" id="KW-0813">Transport</keyword>
<dbReference type="PANTHER" id="PTHR43427">
    <property type="entry name" value="CHLORIDE CHANNEL PROTEIN CLC-E"/>
    <property type="match status" value="1"/>
</dbReference>
<evidence type="ECO:0000256" key="10">
    <source>
        <dbReference type="PROSITE-ProRule" id="PRU00703"/>
    </source>
</evidence>
<keyword evidence="6 11" id="KW-0472">Membrane</keyword>
<keyword evidence="5" id="KW-0406">Ion transport</keyword>
<dbReference type="InterPro" id="IPR001807">
    <property type="entry name" value="ClC"/>
</dbReference>
<feature type="transmembrane region" description="Helical" evidence="11">
    <location>
        <begin position="403"/>
        <end position="424"/>
    </location>
</feature>
<feature type="transmembrane region" description="Helical" evidence="11">
    <location>
        <begin position="330"/>
        <end position="358"/>
    </location>
</feature>
<dbReference type="SUPFAM" id="SSF54631">
    <property type="entry name" value="CBS-domain pair"/>
    <property type="match status" value="1"/>
</dbReference>
<evidence type="ECO:0000313" key="14">
    <source>
        <dbReference type="Proteomes" id="UP000564704"/>
    </source>
</evidence>
<feature type="transmembrane region" description="Helical" evidence="11">
    <location>
        <begin position="240"/>
        <end position="260"/>
    </location>
</feature>
<dbReference type="AlphaFoldDB" id="A0A844CJP1"/>
<dbReference type="SUPFAM" id="SSF81340">
    <property type="entry name" value="Clc chloride channel"/>
    <property type="match status" value="1"/>
</dbReference>
<keyword evidence="14" id="KW-1185">Reference proteome</keyword>
<feature type="transmembrane region" description="Helical" evidence="11">
    <location>
        <begin position="123"/>
        <end position="144"/>
    </location>
</feature>
<proteinExistence type="predicted"/>
<accession>A0A844CJP1</accession>
<dbReference type="InterPro" id="IPR014743">
    <property type="entry name" value="Cl-channel_core"/>
</dbReference>
<dbReference type="RefSeq" id="WP_154149781.1">
    <property type="nucleotide sequence ID" value="NZ_SZWE01000001.1"/>
</dbReference>
<dbReference type="GO" id="GO:0034707">
    <property type="term" value="C:chloride channel complex"/>
    <property type="evidence" value="ECO:0007669"/>
    <property type="project" value="UniProtKB-KW"/>
</dbReference>
<evidence type="ECO:0000256" key="11">
    <source>
        <dbReference type="SAM" id="Phobius"/>
    </source>
</evidence>
<evidence type="ECO:0000256" key="3">
    <source>
        <dbReference type="ARBA" id="ARBA00022692"/>
    </source>
</evidence>
<evidence type="ECO:0000259" key="12">
    <source>
        <dbReference type="PROSITE" id="PS51371"/>
    </source>
</evidence>
<evidence type="ECO:0000256" key="7">
    <source>
        <dbReference type="ARBA" id="ARBA00023173"/>
    </source>
</evidence>
<keyword evidence="7" id="KW-0869">Chloride channel</keyword>